<evidence type="ECO:0000313" key="3">
    <source>
        <dbReference type="Proteomes" id="UP001165343"/>
    </source>
</evidence>
<dbReference type="RefSeq" id="WP_249866771.1">
    <property type="nucleotide sequence ID" value="NZ_JAMGBC010000001.1"/>
</dbReference>
<feature type="signal peptide" evidence="1">
    <location>
        <begin position="1"/>
        <end position="25"/>
    </location>
</feature>
<evidence type="ECO:0000313" key="2">
    <source>
        <dbReference type="EMBL" id="MCL6677780.1"/>
    </source>
</evidence>
<dbReference type="Proteomes" id="UP001165343">
    <property type="component" value="Unassembled WGS sequence"/>
</dbReference>
<keyword evidence="1" id="KW-0732">Signal</keyword>
<sequence length="169" mass="17020">MGLRLASVAAVAAAFAAVAGARAEAATVNAQVQAKVVKPLAIEKRQDFDLGTIVLGPGNWSGAVVRLSQGGVLTCPANVTCSGATQVAIYNVAGTNSQTVVMNVPNVTLVNQSDSSKTLTLVPDSKPSVTLTNSGNPGTNVPIGGSVTVNWTTAGGTYVGTFNVTADYQ</sequence>
<keyword evidence="3" id="KW-1185">Reference proteome</keyword>
<dbReference type="Pfam" id="PF14352">
    <property type="entry name" value="DUF4402"/>
    <property type="match status" value="1"/>
</dbReference>
<comment type="caution">
    <text evidence="2">The sequence shown here is derived from an EMBL/GenBank/DDBJ whole genome shotgun (WGS) entry which is preliminary data.</text>
</comment>
<dbReference type="InterPro" id="IPR025514">
    <property type="entry name" value="DUF4402"/>
</dbReference>
<evidence type="ECO:0000256" key="1">
    <source>
        <dbReference type="SAM" id="SignalP"/>
    </source>
</evidence>
<reference evidence="2" key="1">
    <citation type="submission" date="2022-05" db="EMBL/GenBank/DDBJ databases">
        <authorList>
            <person name="Jo J.-H."/>
            <person name="Im W.-T."/>
        </authorList>
    </citation>
    <scope>NUCLEOTIDE SEQUENCE</scope>
    <source>
        <strain evidence="2">RG327</strain>
    </source>
</reference>
<gene>
    <name evidence="2" type="ORF">LZ519_00380</name>
</gene>
<proteinExistence type="predicted"/>
<organism evidence="2 3">
    <name type="scientific">Sphingomonas anseongensis</name>
    <dbReference type="NCBI Taxonomy" id="2908207"/>
    <lineage>
        <taxon>Bacteria</taxon>
        <taxon>Pseudomonadati</taxon>
        <taxon>Pseudomonadota</taxon>
        <taxon>Alphaproteobacteria</taxon>
        <taxon>Sphingomonadales</taxon>
        <taxon>Sphingomonadaceae</taxon>
        <taxon>Sphingomonas</taxon>
    </lineage>
</organism>
<protein>
    <submittedName>
        <fullName evidence="2">DUF4402 domain-containing protein</fullName>
    </submittedName>
</protein>
<feature type="chain" id="PRO_5045798520" evidence="1">
    <location>
        <begin position="26"/>
        <end position="169"/>
    </location>
</feature>
<name>A0ABT0RCJ5_9SPHN</name>
<dbReference type="EMBL" id="JAMGBC010000001">
    <property type="protein sequence ID" value="MCL6677780.1"/>
    <property type="molecule type" value="Genomic_DNA"/>
</dbReference>
<accession>A0ABT0RCJ5</accession>